<proteinExistence type="predicted"/>
<feature type="domain" description="Phage head morphogenesis" evidence="1">
    <location>
        <begin position="117"/>
        <end position="239"/>
    </location>
</feature>
<dbReference type="KEGG" id="dpd:Deipe_0481"/>
<evidence type="ECO:0000313" key="2">
    <source>
        <dbReference type="EMBL" id="AFZ66077.1"/>
    </source>
</evidence>
<evidence type="ECO:0000313" key="3">
    <source>
        <dbReference type="Proteomes" id="UP000010467"/>
    </source>
</evidence>
<dbReference type="eggNOG" id="COG2369">
    <property type="taxonomic scope" value="Bacteria"/>
</dbReference>
<dbReference type="PATRIC" id="fig|937777.3.peg.487"/>
<dbReference type="Pfam" id="PF04233">
    <property type="entry name" value="Phage_Mu_F"/>
    <property type="match status" value="1"/>
</dbReference>
<sequence length="247" mass="27811">MTPDEFIRSVRQAYQRLDWTQLEALLQMALESGDPAVRAAYYETLRTTLEAMIVAALTPPESSPYFRARVALAVKQFNDATAFAVLPEDALDVARVSDVRFQAFWQNETLRFRQEAQSVLIQVLERGTPHRQAVKLLKDRASVSTSRAKAIVRTELAHAYNAGAARSADKALADGADLVKIWRATLSNPQRRRENHQRLNGQTREIREPFSNGLMFPHGPMRDGSLAPASEVINCTCLVTYRRRENA</sequence>
<dbReference type="HOGENOM" id="CLU_1123114_0_0_0"/>
<organism evidence="2 3">
    <name type="scientific">Deinococcus peraridilitoris (strain DSM 19664 / LMG 22246 / CIP 109416 / KR-200)</name>
    <dbReference type="NCBI Taxonomy" id="937777"/>
    <lineage>
        <taxon>Bacteria</taxon>
        <taxon>Thermotogati</taxon>
        <taxon>Deinococcota</taxon>
        <taxon>Deinococci</taxon>
        <taxon>Deinococcales</taxon>
        <taxon>Deinococcaceae</taxon>
        <taxon>Deinococcus</taxon>
    </lineage>
</organism>
<dbReference type="EMBL" id="CP003382">
    <property type="protein sequence ID" value="AFZ66077.1"/>
    <property type="molecule type" value="Genomic_DNA"/>
</dbReference>
<gene>
    <name evidence="2" type="ordered locus">Deipe_0481</name>
</gene>
<keyword evidence="3" id="KW-1185">Reference proteome</keyword>
<evidence type="ECO:0000259" key="1">
    <source>
        <dbReference type="Pfam" id="PF04233"/>
    </source>
</evidence>
<dbReference type="RefSeq" id="WP_015234387.1">
    <property type="nucleotide sequence ID" value="NC_019793.1"/>
</dbReference>
<dbReference type="Proteomes" id="UP000010467">
    <property type="component" value="Chromosome"/>
</dbReference>
<reference evidence="3" key="1">
    <citation type="submission" date="2012-03" db="EMBL/GenBank/DDBJ databases">
        <title>Complete sequence of chromosome of Deinococcus peraridilitoris DSM 19664.</title>
        <authorList>
            <person name="Lucas S."/>
            <person name="Copeland A."/>
            <person name="Lapidus A."/>
            <person name="Glavina del Rio T."/>
            <person name="Dalin E."/>
            <person name="Tice H."/>
            <person name="Bruce D."/>
            <person name="Goodwin L."/>
            <person name="Pitluck S."/>
            <person name="Peters L."/>
            <person name="Mikhailova N."/>
            <person name="Lu M."/>
            <person name="Kyrpides N."/>
            <person name="Mavromatis K."/>
            <person name="Ivanova N."/>
            <person name="Brettin T."/>
            <person name="Detter J.C."/>
            <person name="Han C."/>
            <person name="Larimer F."/>
            <person name="Land M."/>
            <person name="Hauser L."/>
            <person name="Markowitz V."/>
            <person name="Cheng J.-F."/>
            <person name="Hugenholtz P."/>
            <person name="Woyke T."/>
            <person name="Wu D."/>
            <person name="Pukall R."/>
            <person name="Steenblock K."/>
            <person name="Brambilla E."/>
            <person name="Klenk H.-P."/>
            <person name="Eisen J.A."/>
        </authorList>
    </citation>
    <scope>NUCLEOTIDE SEQUENCE [LARGE SCALE GENOMIC DNA]</scope>
    <source>
        <strain evidence="3">DSM 19664 / LMG 22246 / CIP 109416 / KR-200</strain>
    </source>
</reference>
<dbReference type="AlphaFoldDB" id="K9ZYT3"/>
<protein>
    <submittedName>
        <fullName evidence="2">Phage head morphogenesis protein, SPP1 gp7</fullName>
    </submittedName>
</protein>
<accession>K9ZYT3</accession>
<name>K9ZYT3_DEIPD</name>
<dbReference type="InterPro" id="IPR006528">
    <property type="entry name" value="Phage_head_morphogenesis_dom"/>
</dbReference>
<dbReference type="STRING" id="937777.Deipe_0481"/>
<dbReference type="OrthoDB" id="9765386at2"/>